<reference evidence="1" key="1">
    <citation type="submission" date="2016-01" db="EMBL/GenBank/DDBJ databases">
        <authorList>
            <person name="Peeters C."/>
        </authorList>
    </citation>
    <scope>NUCLEOTIDE SEQUENCE [LARGE SCALE GENOMIC DNA]</scope>
    <source>
        <strain evidence="1">LMG 29325</strain>
    </source>
</reference>
<evidence type="ECO:0000313" key="2">
    <source>
        <dbReference type="Proteomes" id="UP000054596"/>
    </source>
</evidence>
<keyword evidence="2" id="KW-1185">Reference proteome</keyword>
<dbReference type="Proteomes" id="UP000054596">
    <property type="component" value="Unassembled WGS sequence"/>
</dbReference>
<dbReference type="EMBL" id="FCOJ02000022">
    <property type="protein sequence ID" value="SAK64123.1"/>
    <property type="molecule type" value="Genomic_DNA"/>
</dbReference>
<comment type="caution">
    <text evidence="1">The sequence shown here is derived from an EMBL/GenBank/DDBJ whole genome shotgun (WGS) entry which is preliminary data.</text>
</comment>
<name>A0A158B2A1_9BURK</name>
<dbReference type="STRING" id="1777143.AWB82_03383"/>
<sequence length="150" mass="17029">MNAKTFGWELAKNGFLFLEIFGEYPSFHDSAVQSFFMQRTRSSHMNDTGEPLIPGCERDLVDLTLEILHNRYGPRPVDGGADYLVTIKLLEIKSGNIDINAMLEEAWIRDINLTDESNGLVKFDLNPNIGLDIVLTCKEIIVDSIKPYHR</sequence>
<dbReference type="RefSeq" id="WP_235023332.1">
    <property type="nucleotide sequence ID" value="NZ_FCOJ02000022.1"/>
</dbReference>
<dbReference type="AlphaFoldDB" id="A0A158B2A1"/>
<organism evidence="1 2">
    <name type="scientific">Caballeronia glebae</name>
    <dbReference type="NCBI Taxonomy" id="1777143"/>
    <lineage>
        <taxon>Bacteria</taxon>
        <taxon>Pseudomonadati</taxon>
        <taxon>Pseudomonadota</taxon>
        <taxon>Betaproteobacteria</taxon>
        <taxon>Burkholderiales</taxon>
        <taxon>Burkholderiaceae</taxon>
        <taxon>Caballeronia</taxon>
    </lineage>
</organism>
<evidence type="ECO:0000313" key="1">
    <source>
        <dbReference type="EMBL" id="SAK64123.1"/>
    </source>
</evidence>
<gene>
    <name evidence="1" type="ORF">AWB82_03383</name>
</gene>
<accession>A0A158B2A1</accession>
<proteinExistence type="predicted"/>
<protein>
    <submittedName>
        <fullName evidence="1">Uncharacterized protein</fullName>
    </submittedName>
</protein>